<dbReference type="GO" id="GO:1902777">
    <property type="term" value="P:6-sulfoquinovose(1-) catabolic process"/>
    <property type="evidence" value="ECO:0007669"/>
    <property type="project" value="TreeGrafter"/>
</dbReference>
<organism evidence="7 8">
    <name type="scientific">Anaerococcus porci</name>
    <dbReference type="NCBI Taxonomy" id="2652269"/>
    <lineage>
        <taxon>Bacteria</taxon>
        <taxon>Bacillati</taxon>
        <taxon>Bacillota</taxon>
        <taxon>Tissierellia</taxon>
        <taxon>Tissierellales</taxon>
        <taxon>Peptoniphilaceae</taxon>
        <taxon>Anaerococcus</taxon>
    </lineage>
</organism>
<dbReference type="GO" id="GO:0009024">
    <property type="term" value="F:tagatose-6-phosphate kinase activity"/>
    <property type="evidence" value="ECO:0007669"/>
    <property type="project" value="InterPro"/>
</dbReference>
<accession>A0A6N7VTR3</accession>
<dbReference type="GO" id="GO:0061595">
    <property type="term" value="F:6-deoxy-6-sulfofructose-1-phosphate aldolase activity"/>
    <property type="evidence" value="ECO:0007669"/>
    <property type="project" value="TreeGrafter"/>
</dbReference>
<dbReference type="Pfam" id="PF01791">
    <property type="entry name" value="DeoC"/>
    <property type="match status" value="1"/>
</dbReference>
<comment type="pathway">
    <text evidence="2 6">Carbohydrate metabolism; D-tagatose 6-phosphate degradation; D-glyceraldehyde 3-phosphate and glycerone phosphate from D-tagatose 6-phosphate: step 2/2.</text>
</comment>
<evidence type="ECO:0000256" key="4">
    <source>
        <dbReference type="ARBA" id="ARBA00022736"/>
    </source>
</evidence>
<keyword evidence="4 6" id="KW-0423">Lactose metabolism</keyword>
<dbReference type="GO" id="GO:0019512">
    <property type="term" value="P:lactose catabolic process via tagatose-6-phosphate"/>
    <property type="evidence" value="ECO:0007669"/>
    <property type="project" value="InterPro"/>
</dbReference>
<evidence type="ECO:0000256" key="5">
    <source>
        <dbReference type="ARBA" id="ARBA00023239"/>
    </source>
</evidence>
<dbReference type="GO" id="GO:2001059">
    <property type="term" value="P:D-tagatose 6-phosphate catabolic process"/>
    <property type="evidence" value="ECO:0007669"/>
    <property type="project" value="UniProtKB-UniRule"/>
</dbReference>
<dbReference type="NCBIfam" id="NF009065">
    <property type="entry name" value="PRK12399.1"/>
    <property type="match status" value="1"/>
</dbReference>
<comment type="caution">
    <text evidence="7">The sequence shown here is derived from an EMBL/GenBank/DDBJ whole genome shotgun (WGS) entry which is preliminary data.</text>
</comment>
<gene>
    <name evidence="6" type="primary">lacD</name>
    <name evidence="7" type="ORF">FYJ26_03425</name>
</gene>
<keyword evidence="8" id="KW-1185">Reference proteome</keyword>
<dbReference type="EMBL" id="VULQ01000003">
    <property type="protein sequence ID" value="MSS77463.1"/>
    <property type="molecule type" value="Genomic_DNA"/>
</dbReference>
<dbReference type="RefSeq" id="WP_154539623.1">
    <property type="nucleotide sequence ID" value="NZ_VULQ01000003.1"/>
</dbReference>
<evidence type="ECO:0000313" key="7">
    <source>
        <dbReference type="EMBL" id="MSS77463.1"/>
    </source>
</evidence>
<dbReference type="NCBIfam" id="NF009498">
    <property type="entry name" value="PRK12858.1"/>
    <property type="match status" value="1"/>
</dbReference>
<dbReference type="Proteomes" id="UP000441925">
    <property type="component" value="Unassembled WGS sequence"/>
</dbReference>
<dbReference type="SMART" id="SM01133">
    <property type="entry name" value="DeoC"/>
    <property type="match status" value="1"/>
</dbReference>
<evidence type="ECO:0000256" key="6">
    <source>
        <dbReference type="HAMAP-Rule" id="MF_00734"/>
    </source>
</evidence>
<dbReference type="GO" id="GO:0009025">
    <property type="term" value="F:tagatose-bisphosphate aldolase activity"/>
    <property type="evidence" value="ECO:0007669"/>
    <property type="project" value="UniProtKB-UniRule"/>
</dbReference>
<comment type="catalytic activity">
    <reaction evidence="1 6">
        <text>D-tagatofuranose 1,6-bisphosphate = D-glyceraldehyde 3-phosphate + dihydroxyacetone phosphate</text>
        <dbReference type="Rhea" id="RHEA:22948"/>
        <dbReference type="ChEBI" id="CHEBI:57642"/>
        <dbReference type="ChEBI" id="CHEBI:58694"/>
        <dbReference type="ChEBI" id="CHEBI:59776"/>
        <dbReference type="EC" id="4.1.2.40"/>
    </reaction>
</comment>
<protein>
    <recommendedName>
        <fullName evidence="6">Tagatose 1,6-diphosphate aldolase</fullName>
        <ecNumber evidence="6">4.1.2.40</ecNumber>
    </recommendedName>
    <alternativeName>
        <fullName evidence="6">D-tagatose-1,6-bisphosphate aldolase</fullName>
    </alternativeName>
    <alternativeName>
        <fullName evidence="6">Tagatose-bisphosphate aldolase</fullName>
    </alternativeName>
</protein>
<sequence length="326" mass="36722">MKISKEKVENLKKLANENGVIAALAIDQRGSMEKMIGAFDENLNNVEDISRFKSLVSKQLTKYSSSILLDPIYGLEAIKVRDENAGLLISYEVTGFDKNDPERLPKLIDGCSVLRLKELGGEAIKILLYYDVDQSKETNDKKKAFIERIGYECEALGLPFFLELIVYDEKIEDSKSAEFAKVRPHKVNAAVKDFQDERYKIDVLKLETPVNMNFVEGYGKEVVYSQEEASKFFKEQSDISKIPFIFLSGGVSADLFKETLKFAKEAGSEFNGVLCGRATWKGGVEEFAKSDDDAIKWLNTQGLDNIQSLNKVLKETAKSVFDKIEE</sequence>
<dbReference type="AlphaFoldDB" id="A0A6N7VTR3"/>
<evidence type="ECO:0000313" key="8">
    <source>
        <dbReference type="Proteomes" id="UP000441925"/>
    </source>
</evidence>
<dbReference type="EC" id="4.1.2.40" evidence="6"/>
<name>A0A6N7VTR3_9FIRM</name>
<proteinExistence type="inferred from homology"/>
<dbReference type="InterPro" id="IPR002915">
    <property type="entry name" value="DeoC/FbaB/LacD_aldolase"/>
</dbReference>
<dbReference type="InterPro" id="IPR050552">
    <property type="entry name" value="LacD_aldolase"/>
</dbReference>
<keyword evidence="5 6" id="KW-0456">Lyase</keyword>
<dbReference type="HAMAP" id="MF_00734">
    <property type="entry name" value="LacD"/>
    <property type="match status" value="1"/>
</dbReference>
<dbReference type="PANTHER" id="PTHR39340:SF1">
    <property type="entry name" value="SULFOFRUCTOSEPHOSPHATE ALDOLASE"/>
    <property type="match status" value="1"/>
</dbReference>
<evidence type="ECO:0000256" key="1">
    <source>
        <dbReference type="ARBA" id="ARBA00000567"/>
    </source>
</evidence>
<dbReference type="UniPathway" id="UPA00704">
    <property type="reaction ID" value="UER00716"/>
</dbReference>
<evidence type="ECO:0000256" key="2">
    <source>
        <dbReference type="ARBA" id="ARBA00005191"/>
    </source>
</evidence>
<dbReference type="PANTHER" id="PTHR39340">
    <property type="entry name" value="SULFOFRUCTOSEPHOSPHATE ALDOLASE"/>
    <property type="match status" value="1"/>
</dbReference>
<reference evidence="7 8" key="1">
    <citation type="submission" date="2019-08" db="EMBL/GenBank/DDBJ databases">
        <title>In-depth cultivation of the pig gut microbiome towards novel bacterial diversity and tailored functional studies.</title>
        <authorList>
            <person name="Wylensek D."/>
            <person name="Hitch T.C.A."/>
            <person name="Clavel T."/>
        </authorList>
    </citation>
    <scope>NUCLEOTIDE SEQUENCE [LARGE SCALE GENOMIC DNA]</scope>
    <source>
        <strain evidence="7 8">WCA-380-WT-2B</strain>
    </source>
</reference>
<dbReference type="InterPro" id="IPR005927">
    <property type="entry name" value="Tag_1.6-dipho_adolase"/>
</dbReference>
<dbReference type="Gene3D" id="3.20.20.70">
    <property type="entry name" value="Aldolase class I"/>
    <property type="match status" value="1"/>
</dbReference>
<comment type="similarity">
    <text evidence="3 6">Belongs to the aldolase LacD family.</text>
</comment>
<dbReference type="InterPro" id="IPR013785">
    <property type="entry name" value="Aldolase_TIM"/>
</dbReference>
<evidence type="ECO:0000256" key="3">
    <source>
        <dbReference type="ARBA" id="ARBA00008679"/>
    </source>
</evidence>
<dbReference type="SUPFAM" id="SSF51569">
    <property type="entry name" value="Aldolase"/>
    <property type="match status" value="1"/>
</dbReference>